<accession>A0ABX2XX82</accession>
<dbReference type="InterPro" id="IPR015422">
    <property type="entry name" value="PyrdxlP-dep_Trfase_small"/>
</dbReference>
<dbReference type="InterPro" id="IPR050103">
    <property type="entry name" value="Class-III_PLP-dep_AT"/>
</dbReference>
<protein>
    <submittedName>
        <fullName evidence="5">4-aminobutyrate--2-oxoglutarate transaminase</fullName>
    </submittedName>
</protein>
<dbReference type="Pfam" id="PF00202">
    <property type="entry name" value="Aminotran_3"/>
    <property type="match status" value="1"/>
</dbReference>
<keyword evidence="3 4" id="KW-0663">Pyridoxal phosphate</keyword>
<dbReference type="RefSeq" id="WP_065620460.1">
    <property type="nucleotide sequence ID" value="NZ_LYOZ01000003.1"/>
</dbReference>
<gene>
    <name evidence="5" type="ORF">A8135_09880</name>
</gene>
<dbReference type="Proteomes" id="UP000093336">
    <property type="component" value="Unassembled WGS sequence"/>
</dbReference>
<dbReference type="SUPFAM" id="SSF53383">
    <property type="entry name" value="PLP-dependent transferases"/>
    <property type="match status" value="1"/>
</dbReference>
<dbReference type="PANTHER" id="PTHR11986">
    <property type="entry name" value="AMINOTRANSFERASE CLASS III"/>
    <property type="match status" value="1"/>
</dbReference>
<organism evidence="5 6">
    <name type="scientific">Legionella jamestowniensis</name>
    <dbReference type="NCBI Taxonomy" id="455"/>
    <lineage>
        <taxon>Bacteria</taxon>
        <taxon>Pseudomonadati</taxon>
        <taxon>Pseudomonadota</taxon>
        <taxon>Gammaproteobacteria</taxon>
        <taxon>Legionellales</taxon>
        <taxon>Legionellaceae</taxon>
        <taxon>Legionella</taxon>
    </lineage>
</organism>
<dbReference type="Gene3D" id="3.90.1150.10">
    <property type="entry name" value="Aspartate Aminotransferase, domain 1"/>
    <property type="match status" value="1"/>
</dbReference>
<dbReference type="InterPro" id="IPR049704">
    <property type="entry name" value="Aminotrans_3_PPA_site"/>
</dbReference>
<keyword evidence="2" id="KW-0808">Transferase</keyword>
<dbReference type="InterPro" id="IPR015421">
    <property type="entry name" value="PyrdxlP-dep_Trfase_major"/>
</dbReference>
<comment type="caution">
    <text evidence="5">The sequence shown here is derived from an EMBL/GenBank/DDBJ whole genome shotgun (WGS) entry which is preliminary data.</text>
</comment>
<comment type="cofactor">
    <cofactor evidence="1">
        <name>pyridoxal 5'-phosphate</name>
        <dbReference type="ChEBI" id="CHEBI:597326"/>
    </cofactor>
</comment>
<evidence type="ECO:0000256" key="2">
    <source>
        <dbReference type="ARBA" id="ARBA00022576"/>
    </source>
</evidence>
<comment type="similarity">
    <text evidence="4">Belongs to the class-III pyridoxal-phosphate-dependent aminotransferase family.</text>
</comment>
<dbReference type="PIRSF" id="PIRSF000521">
    <property type="entry name" value="Transaminase_4ab_Lys_Orn"/>
    <property type="match status" value="1"/>
</dbReference>
<name>A0ABX2XX82_9GAMM</name>
<dbReference type="InterPro" id="IPR005814">
    <property type="entry name" value="Aminotrans_3"/>
</dbReference>
<dbReference type="EMBL" id="LYOZ01000003">
    <property type="protein sequence ID" value="OCH99042.1"/>
    <property type="molecule type" value="Genomic_DNA"/>
</dbReference>
<dbReference type="InterPro" id="IPR015424">
    <property type="entry name" value="PyrdxlP-dep_Trfase"/>
</dbReference>
<sequence>MDQITIKTPIPGPKSKKLMEERYKHVARGPFHTTPIFVERAKGSFIEDVDGNVFLDFSSGIGVVNTGHCPHAIINAIHAQAEKFLHTSFNILPYEGYIRVCEKLNYHTPGDFEKKSILLNSGAEAVENAIKIARAYTGKQAVICFDHAYHGRTYMAMALTAKNKPYKHGFGPFLSEVHRAPLPYEYRWQGKNCVEECFNDFSELVNFRVGVENTAAVILEPVLGEGGFIPFPIPFLQKLRAFCTANNIVLIADEIQSGFGRTGNLFAMKAMGVDPDLTASAKGLGGGTVIAAVTGKAEMMDAAMVGGLGGTFGGNPLSCAAALEVFKIFEEGELLKNVATLSKVLHAKLSRFKEKYKIVGDFRGLGVMQAIELVNDKSTKIPNKEAADKLTRFCLEHGLVILSCGGYGNVIRLLMPLSTDVNDLEIGLSIIEEGLNLLARSKSN</sequence>
<keyword evidence="2" id="KW-0032">Aminotransferase</keyword>
<dbReference type="CDD" id="cd00610">
    <property type="entry name" value="OAT_like"/>
    <property type="match status" value="1"/>
</dbReference>
<evidence type="ECO:0000256" key="1">
    <source>
        <dbReference type="ARBA" id="ARBA00001933"/>
    </source>
</evidence>
<evidence type="ECO:0000256" key="3">
    <source>
        <dbReference type="ARBA" id="ARBA00022898"/>
    </source>
</evidence>
<dbReference type="Gene3D" id="3.40.640.10">
    <property type="entry name" value="Type I PLP-dependent aspartate aminotransferase-like (Major domain)"/>
    <property type="match status" value="1"/>
</dbReference>
<keyword evidence="6" id="KW-1185">Reference proteome</keyword>
<dbReference type="PROSITE" id="PS00600">
    <property type="entry name" value="AA_TRANSFER_CLASS_3"/>
    <property type="match status" value="1"/>
</dbReference>
<evidence type="ECO:0000256" key="4">
    <source>
        <dbReference type="RuleBase" id="RU003560"/>
    </source>
</evidence>
<proteinExistence type="inferred from homology"/>
<evidence type="ECO:0000313" key="6">
    <source>
        <dbReference type="Proteomes" id="UP000093336"/>
    </source>
</evidence>
<evidence type="ECO:0000313" key="5">
    <source>
        <dbReference type="EMBL" id="OCH99042.1"/>
    </source>
</evidence>
<reference evidence="5 6" key="1">
    <citation type="submission" date="2016-05" db="EMBL/GenBank/DDBJ databases">
        <authorList>
            <person name="Prochazka B."/>
            <person name="Indra A."/>
            <person name="Hasenberger P."/>
            <person name="Blaschitz M."/>
            <person name="Wagner L."/>
            <person name="Wewalka G."/>
            <person name="Sorschag S."/>
            <person name="Schmid D."/>
            <person name="Ruppitsch W."/>
        </authorList>
    </citation>
    <scope>NUCLEOTIDE SEQUENCE [LARGE SCALE GENOMIC DNA]</scope>
    <source>
        <strain evidence="5 6">974010_12</strain>
    </source>
</reference>